<proteinExistence type="predicted"/>
<dbReference type="AlphaFoldDB" id="A0A3N9WXR9"/>
<dbReference type="EMBL" id="QGSZ01000156">
    <property type="protein sequence ID" value="RQX05470.1"/>
    <property type="molecule type" value="Genomic_DNA"/>
</dbReference>
<protein>
    <recommendedName>
        <fullName evidence="4">Tetratricopeptide repeat protein</fullName>
    </recommendedName>
</protein>
<feature type="region of interest" description="Disordered" evidence="1">
    <location>
        <begin position="188"/>
        <end position="215"/>
    </location>
</feature>
<evidence type="ECO:0000313" key="3">
    <source>
        <dbReference type="Proteomes" id="UP000282312"/>
    </source>
</evidence>
<comment type="caution">
    <text evidence="2">The sequence shown here is derived from an EMBL/GenBank/DDBJ whole genome shotgun (WGS) entry which is preliminary data.</text>
</comment>
<dbReference type="InterPro" id="IPR011990">
    <property type="entry name" value="TPR-like_helical_dom_sf"/>
</dbReference>
<gene>
    <name evidence="2" type="ORF">DLJ59_07620</name>
</gene>
<evidence type="ECO:0000256" key="1">
    <source>
        <dbReference type="SAM" id="MobiDB-lite"/>
    </source>
</evidence>
<reference evidence="2 3" key="1">
    <citation type="submission" date="2018-05" db="EMBL/GenBank/DDBJ databases">
        <title>Micromonospora from Atacama Desert.</title>
        <authorList>
            <person name="Carro L."/>
            <person name="Goodfellow M."/>
            <person name="Klenk H.-P."/>
        </authorList>
    </citation>
    <scope>NUCLEOTIDE SEQUENCE [LARGE SCALE GENOMIC DNA]</scope>
    <source>
        <strain evidence="2 3">LB39</strain>
    </source>
</reference>
<organism evidence="2 3">
    <name type="scientific">Micromonospora inaquosa</name>
    <dbReference type="NCBI Taxonomy" id="2203716"/>
    <lineage>
        <taxon>Bacteria</taxon>
        <taxon>Bacillati</taxon>
        <taxon>Actinomycetota</taxon>
        <taxon>Actinomycetes</taxon>
        <taxon>Micromonosporales</taxon>
        <taxon>Micromonosporaceae</taxon>
        <taxon>Micromonospora</taxon>
    </lineage>
</organism>
<dbReference type="Pfam" id="PF13424">
    <property type="entry name" value="TPR_12"/>
    <property type="match status" value="1"/>
</dbReference>
<name>A0A3N9WXR9_9ACTN</name>
<dbReference type="Proteomes" id="UP000282312">
    <property type="component" value="Unassembled WGS sequence"/>
</dbReference>
<dbReference type="SUPFAM" id="SSF48452">
    <property type="entry name" value="TPR-like"/>
    <property type="match status" value="1"/>
</dbReference>
<feature type="compositionally biased region" description="Basic and acidic residues" evidence="1">
    <location>
        <begin position="188"/>
        <end position="200"/>
    </location>
</feature>
<keyword evidence="3" id="KW-1185">Reference proteome</keyword>
<accession>A0A3N9WXR9</accession>
<evidence type="ECO:0008006" key="4">
    <source>
        <dbReference type="Google" id="ProtNLM"/>
    </source>
</evidence>
<dbReference type="Gene3D" id="1.25.40.10">
    <property type="entry name" value="Tetratricopeptide repeat domain"/>
    <property type="match status" value="1"/>
</dbReference>
<evidence type="ECO:0000313" key="2">
    <source>
        <dbReference type="EMBL" id="RQX05470.1"/>
    </source>
</evidence>
<sequence>MSMAQRLTYARTRVEHGDHARAIEALQTGLLHTDPTDDLPALDVATANAAALLAELTLTNDDPSAALPWARWACRSLRRLRGGTSPEARAALKVLATVYRRTGKLPEAADCYRDLIRHHTLADGPRALPTLAAQAILALVLYQDGRCVQARQLLARATAEHRAAYPGHRDGPRLRQELTRMRATCVDQRHGHPDGVDDPPHLAAAFTDGSSNHDS</sequence>